<evidence type="ECO:0000313" key="2">
    <source>
        <dbReference type="EMBL" id="KKB24357.1"/>
    </source>
</evidence>
<dbReference type="CDD" id="cd04301">
    <property type="entry name" value="NAT_SF"/>
    <property type="match status" value="1"/>
</dbReference>
<dbReference type="SUPFAM" id="SSF55729">
    <property type="entry name" value="Acyl-CoA N-acyltransferases (Nat)"/>
    <property type="match status" value="1"/>
</dbReference>
<dbReference type="GO" id="GO:0016747">
    <property type="term" value="F:acyltransferase activity, transferring groups other than amino-acyl groups"/>
    <property type="evidence" value="ECO:0007669"/>
    <property type="project" value="InterPro"/>
</dbReference>
<dbReference type="EMBL" id="LAIU01000011">
    <property type="protein sequence ID" value="KKB24357.1"/>
    <property type="molecule type" value="Genomic_DNA"/>
</dbReference>
<name>A0AAJ0NFZ8_STACA</name>
<dbReference type="Pfam" id="PF13302">
    <property type="entry name" value="Acetyltransf_3"/>
    <property type="match status" value="1"/>
</dbReference>
<evidence type="ECO:0000313" key="3">
    <source>
        <dbReference type="Proteomes" id="UP000033530"/>
    </source>
</evidence>
<evidence type="ECO:0000259" key="1">
    <source>
        <dbReference type="PROSITE" id="PS51186"/>
    </source>
</evidence>
<protein>
    <recommendedName>
        <fullName evidence="1">N-acetyltransferase domain-containing protein</fullName>
    </recommendedName>
</protein>
<dbReference type="Proteomes" id="UP000033530">
    <property type="component" value="Unassembled WGS sequence"/>
</dbReference>
<dbReference type="AlphaFoldDB" id="A0AAJ0NFZ8"/>
<dbReference type="PANTHER" id="PTHR39173:SF1">
    <property type="entry name" value="ACETYLTRANSFERASE"/>
    <property type="match status" value="1"/>
</dbReference>
<accession>A0AAJ0NFZ8</accession>
<dbReference type="PANTHER" id="PTHR39173">
    <property type="entry name" value="ACETYLTRANSFERASE"/>
    <property type="match status" value="1"/>
</dbReference>
<dbReference type="InterPro" id="IPR016181">
    <property type="entry name" value="Acyl_CoA_acyltransferase"/>
</dbReference>
<sequence length="167" mass="19256">MTVEIRELELTDEFIFNAYIKSWETEQIIPTAINPKRYTSYSELVSELKQRTLNKEWVPNTTLFLFNNEKIIGSVNIRHHLNEHLKRIGGHIGYGVRPDYRGHGYVKKLLKAGLEFLNQRDVVDALVTCDKSNIASAKTILAFHPKELESVVIDGKTLRRFLVSTDQ</sequence>
<dbReference type="InterPro" id="IPR000182">
    <property type="entry name" value="GNAT_dom"/>
</dbReference>
<dbReference type="Gene3D" id="3.40.630.30">
    <property type="match status" value="1"/>
</dbReference>
<organism evidence="2 3">
    <name type="scientific">Staphylococcus carnosus</name>
    <dbReference type="NCBI Taxonomy" id="1281"/>
    <lineage>
        <taxon>Bacteria</taxon>
        <taxon>Bacillati</taxon>
        <taxon>Bacillota</taxon>
        <taxon>Bacilli</taxon>
        <taxon>Bacillales</taxon>
        <taxon>Staphylococcaceae</taxon>
        <taxon>Staphylococcus</taxon>
    </lineage>
</organism>
<reference evidence="2 3" key="1">
    <citation type="submission" date="2015-03" db="EMBL/GenBank/DDBJ databases">
        <title>Draft Genome Sequence of S. carnosus subsp. utilis LTH 7013, Isolated from South Tirolean Ham.</title>
        <authorList>
            <person name="Mueller A."/>
            <person name="Huptas C."/>
            <person name="Wenning M."/>
            <person name="Weiss A."/>
            <person name="Schmidt H."/>
        </authorList>
    </citation>
    <scope>NUCLEOTIDE SEQUENCE [LARGE SCALE GENOMIC DNA]</scope>
    <source>
        <strain evidence="2 3">LTH7013</strain>
    </source>
</reference>
<dbReference type="PROSITE" id="PS51186">
    <property type="entry name" value="GNAT"/>
    <property type="match status" value="1"/>
</dbReference>
<proteinExistence type="predicted"/>
<gene>
    <name evidence="2" type="ORF">VV61_12280</name>
</gene>
<feature type="domain" description="N-acetyltransferase" evidence="1">
    <location>
        <begin position="3"/>
        <end position="159"/>
    </location>
</feature>
<comment type="caution">
    <text evidence="2">The sequence shown here is derived from an EMBL/GenBank/DDBJ whole genome shotgun (WGS) entry which is preliminary data.</text>
</comment>